<keyword evidence="5" id="KW-0378">Hydrolase</keyword>
<feature type="domain" description="Amidohydrolase-related" evidence="8">
    <location>
        <begin position="90"/>
        <end position="181"/>
    </location>
</feature>
<evidence type="ECO:0000256" key="6">
    <source>
        <dbReference type="ARBA" id="ARBA00022833"/>
    </source>
</evidence>
<dbReference type="PROSITE" id="PS00483">
    <property type="entry name" value="DIHYDROOROTASE_2"/>
    <property type="match status" value="1"/>
</dbReference>
<evidence type="ECO:0000256" key="1">
    <source>
        <dbReference type="ARBA" id="ARBA00004880"/>
    </source>
</evidence>
<evidence type="ECO:0000256" key="2">
    <source>
        <dbReference type="ARBA" id="ARBA00005631"/>
    </source>
</evidence>
<dbReference type="InterPro" id="IPR002195">
    <property type="entry name" value="Dihydroorotase_CS"/>
</dbReference>
<evidence type="ECO:0000313" key="9">
    <source>
        <dbReference type="EMBL" id="CEO48917.1"/>
    </source>
</evidence>
<comment type="similarity">
    <text evidence="2">Belongs to the metallo-dependent hydrolases superfamily. DHOase family. Class II DHOase subfamily.</text>
</comment>
<evidence type="ECO:0000256" key="4">
    <source>
        <dbReference type="ARBA" id="ARBA00022723"/>
    </source>
</evidence>
<keyword evidence="4" id="KW-0479">Metal-binding</keyword>
<evidence type="ECO:0000256" key="7">
    <source>
        <dbReference type="ARBA" id="ARBA00022975"/>
    </source>
</evidence>
<dbReference type="UniPathway" id="UPA00070">
    <property type="reaction ID" value="UER00117"/>
</dbReference>
<dbReference type="InterPro" id="IPR004721">
    <property type="entry name" value="DHOdimr"/>
</dbReference>
<dbReference type="EMBL" id="CDPU01000012">
    <property type="protein sequence ID" value="CEO48917.1"/>
    <property type="molecule type" value="Genomic_DNA"/>
</dbReference>
<dbReference type="GO" id="GO:0044205">
    <property type="term" value="P:'de novo' UMP biosynthetic process"/>
    <property type="evidence" value="ECO:0007669"/>
    <property type="project" value="UniProtKB-UniPathway"/>
</dbReference>
<dbReference type="InterPro" id="IPR006680">
    <property type="entry name" value="Amidohydro-rel"/>
</dbReference>
<dbReference type="GO" id="GO:0004151">
    <property type="term" value="F:dihydroorotase activity"/>
    <property type="evidence" value="ECO:0007669"/>
    <property type="project" value="UniProtKB-EC"/>
</dbReference>
<dbReference type="GO" id="GO:0046872">
    <property type="term" value="F:metal ion binding"/>
    <property type="evidence" value="ECO:0007669"/>
    <property type="project" value="UniProtKB-KW"/>
</dbReference>
<dbReference type="PANTHER" id="PTHR43137:SF1">
    <property type="entry name" value="DIHYDROOROTASE"/>
    <property type="match status" value="1"/>
</dbReference>
<evidence type="ECO:0000256" key="5">
    <source>
        <dbReference type="ARBA" id="ARBA00022801"/>
    </source>
</evidence>
<organism evidence="9">
    <name type="scientific">Bionectria ochroleuca</name>
    <name type="common">Gliocladium roseum</name>
    <dbReference type="NCBI Taxonomy" id="29856"/>
    <lineage>
        <taxon>Eukaryota</taxon>
        <taxon>Fungi</taxon>
        <taxon>Dikarya</taxon>
        <taxon>Ascomycota</taxon>
        <taxon>Pezizomycotina</taxon>
        <taxon>Sordariomycetes</taxon>
        <taxon>Hypocreomycetidae</taxon>
        <taxon>Hypocreales</taxon>
        <taxon>Bionectriaceae</taxon>
        <taxon>Clonostachys</taxon>
    </lineage>
</organism>
<proteinExistence type="inferred from homology"/>
<sequence length="404" mass="44207">MKNIQRLELPAAADMHVHLRQGELMDLVVPTVRQGGVDTAFVYEAHQPNCPVYYQVPPLTAVDKVLEYQSKLQAITKDVHFLMSLFLHPSVTPEVIAQAAAAGVSGVKLYPQGVTTNSDNGVANIEAFYPTFAAMEEHDIVLNLHGEVLESLAPPDTTLEEAFLPTLKKLHESFPKLRIVFVSEEDTLTPGAFSLSIVLLQQQSKLFAPVGQLLAVWFDSFCCSYSFLGTKLLMSLGHVATITAHHLYLTSAEACCDPFAFCKPIPKKPTDRDALLRAIASGENKFFFGSDSAPHLLQTKKSAAQGKAPAGVFTQPYVVQLVLLALEEAIERGVIKEGEITQEKLEGFLSRNGRKFYKLPETSGRRIVLERKGEKIPPSVASADGATEVGISREGAEVFTLTWV</sequence>
<dbReference type="Gene3D" id="3.20.20.140">
    <property type="entry name" value="Metal-dependent hydrolases"/>
    <property type="match status" value="2"/>
</dbReference>
<dbReference type="AlphaFoldDB" id="A0A0B7K042"/>
<keyword evidence="6" id="KW-0862">Zinc</keyword>
<dbReference type="GO" id="GO:0005737">
    <property type="term" value="C:cytoplasm"/>
    <property type="evidence" value="ECO:0007669"/>
    <property type="project" value="TreeGrafter"/>
</dbReference>
<dbReference type="GO" id="GO:0006207">
    <property type="term" value="P:'de novo' pyrimidine nucleobase biosynthetic process"/>
    <property type="evidence" value="ECO:0007669"/>
    <property type="project" value="TreeGrafter"/>
</dbReference>
<dbReference type="PANTHER" id="PTHR43137">
    <property type="entry name" value="DIHYDROOROTASE"/>
    <property type="match status" value="1"/>
</dbReference>
<gene>
    <name evidence="9" type="ORF">BN869_000004974_1</name>
</gene>
<comment type="pathway">
    <text evidence="1">Pyrimidine metabolism; UMP biosynthesis via de novo pathway; (S)-dihydroorotate from bicarbonate: step 3/3.</text>
</comment>
<evidence type="ECO:0000256" key="3">
    <source>
        <dbReference type="ARBA" id="ARBA00012860"/>
    </source>
</evidence>
<dbReference type="EC" id="3.5.2.3" evidence="3"/>
<keyword evidence="7" id="KW-0665">Pyrimidine biosynthesis</keyword>
<evidence type="ECO:0000259" key="8">
    <source>
        <dbReference type="Pfam" id="PF04909"/>
    </source>
</evidence>
<dbReference type="Pfam" id="PF04909">
    <property type="entry name" value="Amidohydro_2"/>
    <property type="match status" value="1"/>
</dbReference>
<dbReference type="InterPro" id="IPR032466">
    <property type="entry name" value="Metal_Hydrolase"/>
</dbReference>
<protein>
    <recommendedName>
        <fullName evidence="3">dihydroorotase</fullName>
        <ecNumber evidence="3">3.5.2.3</ecNumber>
    </recommendedName>
</protein>
<dbReference type="PROSITE" id="PS00482">
    <property type="entry name" value="DIHYDROOROTASE_1"/>
    <property type="match status" value="1"/>
</dbReference>
<dbReference type="SUPFAM" id="SSF51556">
    <property type="entry name" value="Metallo-dependent hydrolases"/>
    <property type="match status" value="2"/>
</dbReference>
<reference evidence="9" key="1">
    <citation type="submission" date="2015-01" db="EMBL/GenBank/DDBJ databases">
        <authorList>
            <person name="Durling Mikael"/>
        </authorList>
    </citation>
    <scope>NUCLEOTIDE SEQUENCE</scope>
</reference>
<name>A0A0B7K042_BIOOC</name>
<accession>A0A0B7K042</accession>